<dbReference type="EMBL" id="JAGEMI010000001">
    <property type="protein sequence ID" value="MBO1868486.1"/>
    <property type="molecule type" value="Genomic_DNA"/>
</dbReference>
<reference evidence="1" key="1">
    <citation type="submission" date="2021-03" db="EMBL/GenBank/DDBJ databases">
        <title>Whole Genome Sequence of Bradyrhizobium sp. Strain 144S4.</title>
        <authorList>
            <person name="Bromfield E.S.P."/>
            <person name="Cloutier S."/>
        </authorList>
    </citation>
    <scope>NUCLEOTIDE SEQUENCE [LARGE SCALE GENOMIC DNA]</scope>
    <source>
        <strain evidence="1">144S4</strain>
    </source>
</reference>
<sequence length="77" mass="8758">MVRVRYFVMLHKGEWKVAFNGEQFGPYATREEAMRTAVDAAHKMGKAGHDAHVLVQGRDQKFRTEWTSGHDPYPPAG</sequence>
<organism evidence="1">
    <name type="scientific">Bradyrhizobium barranii subsp. barranii</name>
    <dbReference type="NCBI Taxonomy" id="2823807"/>
    <lineage>
        <taxon>Bacteria</taxon>
        <taxon>Pseudomonadati</taxon>
        <taxon>Pseudomonadota</taxon>
        <taxon>Alphaproteobacteria</taxon>
        <taxon>Hyphomicrobiales</taxon>
        <taxon>Nitrobacteraceae</taxon>
        <taxon>Bradyrhizobium</taxon>
        <taxon>Bradyrhizobium barranii</taxon>
    </lineage>
</organism>
<evidence type="ECO:0000313" key="1">
    <source>
        <dbReference type="EMBL" id="MBO1868486.1"/>
    </source>
</evidence>
<name>A0A939MEL0_9BRAD</name>
<dbReference type="Pfam" id="PF09954">
    <property type="entry name" value="DUF2188"/>
    <property type="match status" value="1"/>
</dbReference>
<comment type="caution">
    <text evidence="1">The sequence shown here is derived from an EMBL/GenBank/DDBJ whole genome shotgun (WGS) entry which is preliminary data.</text>
</comment>
<protein>
    <submittedName>
        <fullName evidence="1">DUF2188 domain-containing protein</fullName>
    </submittedName>
</protein>
<proteinExistence type="predicted"/>
<dbReference type="AlphaFoldDB" id="A0A939MEL0"/>
<accession>A0A939MEL0</accession>
<gene>
    <name evidence="1" type="ORF">J4G43_49140</name>
</gene>
<dbReference type="InterPro" id="IPR018691">
    <property type="entry name" value="DUF2188"/>
</dbReference>